<reference evidence="1 2" key="1">
    <citation type="submission" date="2019-05" db="EMBL/GenBank/DDBJ databases">
        <title>Another draft genome of Portunus trituberculatus and its Hox gene families provides insights of decapod evolution.</title>
        <authorList>
            <person name="Jeong J.-H."/>
            <person name="Song I."/>
            <person name="Kim S."/>
            <person name="Choi T."/>
            <person name="Kim D."/>
            <person name="Ryu S."/>
            <person name="Kim W."/>
        </authorList>
    </citation>
    <scope>NUCLEOTIDE SEQUENCE [LARGE SCALE GENOMIC DNA]</scope>
    <source>
        <tissue evidence="1">Muscle</tissue>
    </source>
</reference>
<proteinExistence type="predicted"/>
<protein>
    <submittedName>
        <fullName evidence="1">Uncharacterized protein</fullName>
    </submittedName>
</protein>
<dbReference type="Proteomes" id="UP000324222">
    <property type="component" value="Unassembled WGS sequence"/>
</dbReference>
<dbReference type="EMBL" id="VSRR010011945">
    <property type="protein sequence ID" value="MPC53868.1"/>
    <property type="molecule type" value="Genomic_DNA"/>
</dbReference>
<evidence type="ECO:0000313" key="2">
    <source>
        <dbReference type="Proteomes" id="UP000324222"/>
    </source>
</evidence>
<gene>
    <name evidence="1" type="ORF">E2C01_047771</name>
</gene>
<accession>A0A5B7G9Q9</accession>
<organism evidence="1 2">
    <name type="scientific">Portunus trituberculatus</name>
    <name type="common">Swimming crab</name>
    <name type="synonym">Neptunus trituberculatus</name>
    <dbReference type="NCBI Taxonomy" id="210409"/>
    <lineage>
        <taxon>Eukaryota</taxon>
        <taxon>Metazoa</taxon>
        <taxon>Ecdysozoa</taxon>
        <taxon>Arthropoda</taxon>
        <taxon>Crustacea</taxon>
        <taxon>Multicrustacea</taxon>
        <taxon>Malacostraca</taxon>
        <taxon>Eumalacostraca</taxon>
        <taxon>Eucarida</taxon>
        <taxon>Decapoda</taxon>
        <taxon>Pleocyemata</taxon>
        <taxon>Brachyura</taxon>
        <taxon>Eubrachyura</taxon>
        <taxon>Portunoidea</taxon>
        <taxon>Portunidae</taxon>
        <taxon>Portuninae</taxon>
        <taxon>Portunus</taxon>
    </lineage>
</organism>
<name>A0A5B7G9Q9_PORTR</name>
<comment type="caution">
    <text evidence="1">The sequence shown here is derived from an EMBL/GenBank/DDBJ whole genome shotgun (WGS) entry which is preliminary data.</text>
</comment>
<sequence>MIFCSSKDFTQRICDKGHLCGSRTVMHTLVESRRATASLPPHLSGMVLLPSGAPRLADDG</sequence>
<keyword evidence="2" id="KW-1185">Reference proteome</keyword>
<evidence type="ECO:0000313" key="1">
    <source>
        <dbReference type="EMBL" id="MPC53868.1"/>
    </source>
</evidence>
<dbReference type="AlphaFoldDB" id="A0A5B7G9Q9"/>